<gene>
    <name evidence="1" type="ORF">D5S18_02950</name>
</gene>
<evidence type="ECO:0000313" key="1">
    <source>
        <dbReference type="EMBL" id="RJO79305.1"/>
    </source>
</evidence>
<comment type="caution">
    <text evidence="1">The sequence shown here is derived from an EMBL/GenBank/DDBJ whole genome shotgun (WGS) entry which is preliminary data.</text>
</comment>
<dbReference type="Proteomes" id="UP000266677">
    <property type="component" value="Unassembled WGS sequence"/>
</dbReference>
<dbReference type="RefSeq" id="WP_120037704.1">
    <property type="nucleotide sequence ID" value="NZ_QZFU01000010.1"/>
</dbReference>
<protein>
    <submittedName>
        <fullName evidence="1">Uncharacterized protein</fullName>
    </submittedName>
</protein>
<evidence type="ECO:0000313" key="2">
    <source>
        <dbReference type="Proteomes" id="UP000266677"/>
    </source>
</evidence>
<accession>A0A3A4KT34</accession>
<reference evidence="1 2" key="1">
    <citation type="submission" date="2018-09" db="EMBL/GenBank/DDBJ databases">
        <title>YIM PH21274 draft genome.</title>
        <authorList>
            <person name="Miao C."/>
        </authorList>
    </citation>
    <scope>NUCLEOTIDE SEQUENCE [LARGE SCALE GENOMIC DNA]</scope>
    <source>
        <strain evidence="1 2">YIM PH 21724</strain>
    </source>
</reference>
<organism evidence="1 2">
    <name type="scientific">Nocardia panacis</name>
    <dbReference type="NCBI Taxonomy" id="2340916"/>
    <lineage>
        <taxon>Bacteria</taxon>
        <taxon>Bacillati</taxon>
        <taxon>Actinomycetota</taxon>
        <taxon>Actinomycetes</taxon>
        <taxon>Mycobacteriales</taxon>
        <taxon>Nocardiaceae</taxon>
        <taxon>Nocardia</taxon>
    </lineage>
</organism>
<name>A0A3A4KT34_9NOCA</name>
<keyword evidence="2" id="KW-1185">Reference proteome</keyword>
<dbReference type="OrthoDB" id="4427562at2"/>
<dbReference type="AlphaFoldDB" id="A0A3A4KT34"/>
<dbReference type="EMBL" id="QZFU01000010">
    <property type="protein sequence ID" value="RJO79305.1"/>
    <property type="molecule type" value="Genomic_DNA"/>
</dbReference>
<sequence length="244" mass="26668">MTMPGQNAPDGAWTLGSRYGQGITEADVRKLLRGNVLGGYQDAQTGIKQVNDGITNRLNDFRDSQLDFNNRLDLLEGVSGYCSLFLSANWQLAGGAYRRLPFDSQLGPRKGTELAQNGIRLLSKGLWRADAHLTWRPAPSGWGQSNTAGQTKIVVLYADSGAVYTEKEFDGVITPYGPETCAFSHTFVIPEDQKFVVQCHAAHPKDWHWIDGGTVKSALSVNKWDSRTDNNVQAPTVPDGGVLS</sequence>
<proteinExistence type="predicted"/>